<dbReference type="Pfam" id="PF00626">
    <property type="entry name" value="Gelsolin"/>
    <property type="match status" value="5"/>
</dbReference>
<accession>A0AA88HSV9</accession>
<dbReference type="SUPFAM" id="SSF55753">
    <property type="entry name" value="Actin depolymerizing proteins"/>
    <property type="match status" value="6"/>
</dbReference>
<dbReference type="Gene3D" id="3.40.20.10">
    <property type="entry name" value="Severin"/>
    <property type="match status" value="6"/>
</dbReference>
<dbReference type="CDD" id="cd11291">
    <property type="entry name" value="gelsolin_S6_like"/>
    <property type="match status" value="1"/>
</dbReference>
<dbReference type="FunFam" id="3.80.10.10:FF:001164">
    <property type="entry name" value="GH01279p"/>
    <property type="match status" value="1"/>
</dbReference>
<dbReference type="AlphaFoldDB" id="A0AA88HSV9"/>
<dbReference type="CDD" id="cd11280">
    <property type="entry name" value="gelsolin_like"/>
    <property type="match status" value="2"/>
</dbReference>
<name>A0AA88HSV9_ARTSF</name>
<keyword evidence="6" id="KW-1185">Reference proteome</keyword>
<sequence>MGTTGVLPFVRGIDLSNYHFQNQQFPDGISEMRGLRWLKLDRDGISTIPEALGRLQKLEHLSLAKNSLEKVHGELTELSCLRSLNLRHNRLKASGVPSQLFDLDELTTLDFSYNNLKDVPEGLEKAKSLLVLNLSNNHIETIPSQLFVQVNDLIFLDLSNNQLETLPPQTRRLGNLQTLLLDNNPLANYQLRQLPSLISLQTLSLQNTQRTLSNIPANLDNLVNLAEINLSENNLTKIPDALFTLPNLKRVNLSDNVIMELSVAIDLWTKLEVLNVSRNQLQSLPASITKITTLRRVFVNENRLEFNGIPQDMAKLDSLTLFSASDNRLESIPEGICKCKSLKKLLLANNKLLTVPDEIHNLTLDVLDLNGNPELVMPPKPVDPEKLNAQFYNIDFSLQNQLRIASGQFVQPQRASSECGESVSSAGYATDKDSTARKLRLRRGRRNEPEADQEQAKILKGLKDVAKQKEEDYQIEALKPKKWDAGISKPTLDYSEFFEEDVGQIPGLTIWEIENFLPNQVDEVVHGKFYCGDCYIVLQTFLDDVSHQLNWKIFFWIGKDATLDKRACAAIHAVNLRNYLGCNSRTIREEQGDESPEFLMLFEEGLTFIDGGRTASGFYTVDDMEYPVRLYRIHASGPSIHLEPVAVHWSSLDPRHVYLLDIGLRMFIWHGVKAKNTLKSKTRLMAEKINKNERKDKSEIIQFGQDEESLEFWRILGREDGYPPSEGFKEHVPSDFKPFTPRLYQVGLGMGYLELPQVEVSGGKLVRDLLKTKHVYILDCYNEVFVWFGRKSTRLVRAAAHKLSQELWSVVKRPEFAVVTKVAEGSETQFAKTKFVGWDDVIAVDFTRTAASVRKTGADLNTWVKKQETKVDLSALFMPRQPPMLLSEAQQLIDEWNEDLEAMEAFVLEGKKFVRLPEEEMGHFYSGDCYVFLCRYWIPGDIPEEAGAEPEEDVEDDFQCVVYFWQGRDASNMGWLTFTFSLQKKFESLFGNKLEVVRTHQQQENPKFMSHFKRKFIIHTGKRKPVKEEDWIAPSEFYQIRTNGSALCTRCIQIKLDATLLNSCFCYILKVPFDKDDTNGIIYVWIGSKASDEEAKLAEEIAQDMYDLHYSSNRVVEYKLTLDIHDTSNLKEYVSESYSLQILNEGEEPENFFWIALGGKKQHDTDADFMQYARLFRCSNEKGYFTVSEKCSDFCQDDLADDDIMILDNGEQVFLWLGSRCSEVEVKLAYKSVQVYIQNLRIKQPEKQRLLFLTIKGKESKRFTKCFHGWSHYRLPPV</sequence>
<dbReference type="GO" id="GO:0051015">
    <property type="term" value="F:actin filament binding"/>
    <property type="evidence" value="ECO:0007669"/>
    <property type="project" value="InterPro"/>
</dbReference>
<organism evidence="5 6">
    <name type="scientific">Artemia franciscana</name>
    <name type="common">Brine shrimp</name>
    <name type="synonym">Artemia sanfranciscana</name>
    <dbReference type="NCBI Taxonomy" id="6661"/>
    <lineage>
        <taxon>Eukaryota</taxon>
        <taxon>Metazoa</taxon>
        <taxon>Ecdysozoa</taxon>
        <taxon>Arthropoda</taxon>
        <taxon>Crustacea</taxon>
        <taxon>Branchiopoda</taxon>
        <taxon>Anostraca</taxon>
        <taxon>Artemiidae</taxon>
        <taxon>Artemia</taxon>
    </lineage>
</organism>
<dbReference type="CDD" id="cd11290">
    <property type="entry name" value="gelsolin_S1_like"/>
    <property type="match status" value="1"/>
</dbReference>
<dbReference type="InterPro" id="IPR029006">
    <property type="entry name" value="ADF-H/Gelsolin-like_dom_sf"/>
</dbReference>
<evidence type="ECO:0000256" key="2">
    <source>
        <dbReference type="ARBA" id="ARBA00022614"/>
    </source>
</evidence>
<dbReference type="InterPro" id="IPR007122">
    <property type="entry name" value="Villin/Gelsolin"/>
</dbReference>
<keyword evidence="2" id="KW-0433">Leucine-rich repeat</keyword>
<dbReference type="PANTHER" id="PTHR11977:SF51">
    <property type="entry name" value="PROTEIN FLIGHTLESS-1 HOMOLOG"/>
    <property type="match status" value="1"/>
</dbReference>
<evidence type="ECO:0000256" key="3">
    <source>
        <dbReference type="ARBA" id="ARBA00022737"/>
    </source>
</evidence>
<dbReference type="SMART" id="SM00262">
    <property type="entry name" value="GEL"/>
    <property type="match status" value="6"/>
</dbReference>
<dbReference type="InterPro" id="IPR007123">
    <property type="entry name" value="Gelsolin-like_dom"/>
</dbReference>
<proteinExistence type="inferred from homology"/>
<dbReference type="Proteomes" id="UP001187531">
    <property type="component" value="Unassembled WGS sequence"/>
</dbReference>
<feature type="domain" description="Gelsolin-like" evidence="4">
    <location>
        <begin position="520"/>
        <end position="599"/>
    </location>
</feature>
<dbReference type="GO" id="GO:0015629">
    <property type="term" value="C:actin cytoskeleton"/>
    <property type="evidence" value="ECO:0007669"/>
    <property type="project" value="TreeGrafter"/>
</dbReference>
<evidence type="ECO:0000313" key="5">
    <source>
        <dbReference type="EMBL" id="KAK2714543.1"/>
    </source>
</evidence>
<evidence type="ECO:0000313" key="6">
    <source>
        <dbReference type="Proteomes" id="UP001187531"/>
    </source>
</evidence>
<dbReference type="CDD" id="cd11292">
    <property type="entry name" value="gelsolin_S3_like"/>
    <property type="match status" value="1"/>
</dbReference>
<dbReference type="InterPro" id="IPR001611">
    <property type="entry name" value="Leu-rich_rpt"/>
</dbReference>
<dbReference type="CDD" id="cd11288">
    <property type="entry name" value="gelsolin_S5_like"/>
    <property type="match status" value="1"/>
</dbReference>
<dbReference type="GO" id="GO:0005634">
    <property type="term" value="C:nucleus"/>
    <property type="evidence" value="ECO:0007669"/>
    <property type="project" value="TreeGrafter"/>
</dbReference>
<dbReference type="InterPro" id="IPR003591">
    <property type="entry name" value="Leu-rich_rpt_typical-subtyp"/>
</dbReference>
<dbReference type="FunFam" id="3.40.20.10:FF:000034">
    <property type="entry name" value="protein flightless-1 homolog isoform X1"/>
    <property type="match status" value="1"/>
</dbReference>
<dbReference type="PROSITE" id="PS51450">
    <property type="entry name" value="LRR"/>
    <property type="match status" value="3"/>
</dbReference>
<evidence type="ECO:0000256" key="1">
    <source>
        <dbReference type="ARBA" id="ARBA00008418"/>
    </source>
</evidence>
<dbReference type="EMBL" id="JAVRJZ010000013">
    <property type="protein sequence ID" value="KAK2714543.1"/>
    <property type="molecule type" value="Genomic_DNA"/>
</dbReference>
<dbReference type="Pfam" id="PF13855">
    <property type="entry name" value="LRR_8"/>
    <property type="match status" value="2"/>
</dbReference>
<dbReference type="SMART" id="SM00369">
    <property type="entry name" value="LRR_TYP"/>
    <property type="match status" value="9"/>
</dbReference>
<feature type="domain" description="Gelsolin-like" evidence="4">
    <location>
        <begin position="758"/>
        <end position="828"/>
    </location>
</feature>
<reference evidence="5" key="1">
    <citation type="submission" date="2023-07" db="EMBL/GenBank/DDBJ databases">
        <title>Chromosome-level genome assembly of Artemia franciscana.</title>
        <authorList>
            <person name="Jo E."/>
        </authorList>
    </citation>
    <scope>NUCLEOTIDE SEQUENCE</scope>
    <source>
        <tissue evidence="5">Whole body</tissue>
    </source>
</reference>
<comment type="similarity">
    <text evidence="1">Belongs to the villin/gelsolin family.</text>
</comment>
<dbReference type="Gene3D" id="3.80.10.10">
    <property type="entry name" value="Ribonuclease Inhibitor"/>
    <property type="match status" value="1"/>
</dbReference>
<feature type="domain" description="Gelsolin-like" evidence="4">
    <location>
        <begin position="643"/>
        <end position="713"/>
    </location>
</feature>
<gene>
    <name evidence="5" type="ORF">QYM36_008938</name>
</gene>
<dbReference type="GO" id="GO:0005737">
    <property type="term" value="C:cytoplasm"/>
    <property type="evidence" value="ECO:0007669"/>
    <property type="project" value="TreeGrafter"/>
</dbReference>
<feature type="domain" description="Gelsolin-like" evidence="4">
    <location>
        <begin position="1054"/>
        <end position="1105"/>
    </location>
</feature>
<keyword evidence="3" id="KW-0677">Repeat</keyword>
<dbReference type="SUPFAM" id="SSF52058">
    <property type="entry name" value="L domain-like"/>
    <property type="match status" value="2"/>
</dbReference>
<protein>
    <recommendedName>
        <fullName evidence="4">Gelsolin-like domain-containing protein</fullName>
    </recommendedName>
</protein>
<dbReference type="SMART" id="SM00365">
    <property type="entry name" value="LRR_SD22"/>
    <property type="match status" value="4"/>
</dbReference>
<dbReference type="GO" id="GO:0005546">
    <property type="term" value="F:phosphatidylinositol-4,5-bisphosphate binding"/>
    <property type="evidence" value="ECO:0007669"/>
    <property type="project" value="TreeGrafter"/>
</dbReference>
<comment type="caution">
    <text evidence="5">The sequence shown here is derived from an EMBL/GenBank/DDBJ whole genome shotgun (WGS) entry which is preliminary data.</text>
</comment>
<dbReference type="PANTHER" id="PTHR11977">
    <property type="entry name" value="VILLIN"/>
    <property type="match status" value="1"/>
</dbReference>
<dbReference type="GO" id="GO:0051014">
    <property type="term" value="P:actin filament severing"/>
    <property type="evidence" value="ECO:0007669"/>
    <property type="project" value="TreeGrafter"/>
</dbReference>
<dbReference type="SMART" id="SM00364">
    <property type="entry name" value="LRR_BAC"/>
    <property type="match status" value="7"/>
</dbReference>
<feature type="domain" description="Gelsolin-like" evidence="4">
    <location>
        <begin position="1187"/>
        <end position="1248"/>
    </location>
</feature>
<dbReference type="PRINTS" id="PR00597">
    <property type="entry name" value="GELSOLIN"/>
</dbReference>
<dbReference type="GO" id="GO:0051016">
    <property type="term" value="P:barbed-end actin filament capping"/>
    <property type="evidence" value="ECO:0007669"/>
    <property type="project" value="TreeGrafter"/>
</dbReference>
<evidence type="ECO:0000259" key="4">
    <source>
        <dbReference type="Pfam" id="PF00626"/>
    </source>
</evidence>
<dbReference type="InterPro" id="IPR032675">
    <property type="entry name" value="LRR_dom_sf"/>
</dbReference>
<dbReference type="GO" id="GO:0030239">
    <property type="term" value="P:myofibril assembly"/>
    <property type="evidence" value="ECO:0007669"/>
    <property type="project" value="TreeGrafter"/>
</dbReference>
<dbReference type="GO" id="GO:0008154">
    <property type="term" value="P:actin polymerization or depolymerization"/>
    <property type="evidence" value="ECO:0007669"/>
    <property type="project" value="TreeGrafter"/>
</dbReference>
<dbReference type="FunFam" id="3.40.20.10:FF:000031">
    <property type="entry name" value="protein flightless-1 homolog isoform X1"/>
    <property type="match status" value="1"/>
</dbReference>